<reference evidence="2 3" key="1">
    <citation type="submission" date="2019-02" db="EMBL/GenBank/DDBJ databases">
        <title>Deep-cultivation of Planctomycetes and their phenomic and genomic characterization uncovers novel biology.</title>
        <authorList>
            <person name="Wiegand S."/>
            <person name="Jogler M."/>
            <person name="Boedeker C."/>
            <person name="Pinto D."/>
            <person name="Vollmers J."/>
            <person name="Rivas-Marin E."/>
            <person name="Kohn T."/>
            <person name="Peeters S.H."/>
            <person name="Heuer A."/>
            <person name="Rast P."/>
            <person name="Oberbeckmann S."/>
            <person name="Bunk B."/>
            <person name="Jeske O."/>
            <person name="Meyerdierks A."/>
            <person name="Storesund J.E."/>
            <person name="Kallscheuer N."/>
            <person name="Luecker S."/>
            <person name="Lage O.M."/>
            <person name="Pohl T."/>
            <person name="Merkel B.J."/>
            <person name="Hornburger P."/>
            <person name="Mueller R.-W."/>
            <person name="Bruemmer F."/>
            <person name="Labrenz M."/>
            <person name="Spormann A.M."/>
            <person name="Op Den Camp H."/>
            <person name="Overmann J."/>
            <person name="Amann R."/>
            <person name="Jetten M.S.M."/>
            <person name="Mascher T."/>
            <person name="Medema M.H."/>
            <person name="Devos D.P."/>
            <person name="Kaster A.-K."/>
            <person name="Ovreas L."/>
            <person name="Rohde M."/>
            <person name="Galperin M.Y."/>
            <person name="Jogler C."/>
        </authorList>
    </citation>
    <scope>NUCLEOTIDE SEQUENCE [LARGE SCALE GENOMIC DNA]</scope>
    <source>
        <strain evidence="2 3">Pla111</strain>
    </source>
</reference>
<keyword evidence="3" id="KW-1185">Reference proteome</keyword>
<sequence>MPDAGQPAATPDRALREAIGYLNFSSGQPDPKFLRALDTLFVDQRDTSLGADPPPIIDRVLAVLAEGAERLQGEGGAFADISQAGGAIAAAQRFRATYQEFHRDLLGGIEPDRLWNGFLLGRAMESLLAGGFPYDTDAALAAARDRFDDFLGYRPVAVLETDQKIEPYRHEWTRPTPLYIAGAGSASGPLQPLIDRTLEILRSTPADLLRAASFDPDLLDELAVDPREYDFDHPVHKRPNHHFGMWDPHRIDQSGFYRRFILQPLVIEAVRERIASPDRHRTRAELLEEGAAVLAGTMLMAAGVSGQGPGAHTSEETLSTLLPEIAAYRDRFYEQLLDQTAAAHAERLREEAQRRRQPYAGARQHLNQEIARRRADQLQRVQLARLYARMGYPDAALEHASEVRVASARLLCEIDCRLTAGHRLIDEGDLDGVRGAIAEIRDLLDRGIHCGALVDPWNVVGFGGNFSLFPALENTVHDYRVDDLIQVVDQLLGLCSRACTEAAAANDETREAGFSKTLGEIATWWDQFATPLVSGVRRVLGKEVEVSTNLVAGALGAWRKAGSEAGDIRFWGMFVDQFDTPQAFQLVIEALLDQGDAVASMALLMRWLCQVDLTPLEDGDASFHLLAMRWLRMVEDRIDGTDNDQWPLVTRFFDHLEANAEEVWSAPQWEIGEHAFDDDPLEELLSGDDDDDLLEDDQDEDEGESLFDDGDDEDDDLGLFSAAYEGVTFEDSADDGMDSAIYEPSDDETRLELEEEAGRIEQRLEFLNTVAKLWRRAAIAWGVQGVASEQRSATLLAWRREAADRCVGLGQLLEAIHRHRLPRPRGTHESLVEFDRLRAIRESLLEQTIATCVEMADTARLLRAAAGAVALDVAESTEDPEQEHHAPLRLSGGAIGVLRSLLRGDAETVREQWPHMVQSLRGERLLYVPMARGGDPRAIVRARTVHRLIQALVGWLPRLGLVRETCELLDVAQAMEDDRPSGQGAVTEYDRLFEAGYEALVRCLVASADEWDAEPTLDTDARPADALLVEAVQNLTESQLDRWLQHSKTVRLSAVERIASQQEWERFISFVRAHGDELFTQRFLILSNLRSLLHQGVDAWLDHIRDDEPDLAPLVAERLEADADRKGLARELSLAIEVVVENYREYRDYNSTTTQSDHGELLHVFVDFIRLRNAYDRVAWNLMPVFLAHRILERDGRPAAAELWRRAVAERTAEAADQHQSNLRELEQSHGMRLPTIADRLAERFIRPLTIDRLKALAGPAMAGDERSPHAFQALREEIAALLREPTGAGLDTPDWLQALEEEVEQQREEGHGPGAPADPLGRTPQVRLAWEEVQAQLAAVAKRRSANRRPRA</sequence>
<evidence type="ECO:0000256" key="1">
    <source>
        <dbReference type="SAM" id="MobiDB-lite"/>
    </source>
</evidence>
<accession>A0A5C5WAZ4</accession>
<dbReference type="EMBL" id="SJPH01000002">
    <property type="protein sequence ID" value="TWT47249.1"/>
    <property type="molecule type" value="Genomic_DNA"/>
</dbReference>
<name>A0A5C5WAZ4_9BACT</name>
<organism evidence="2 3">
    <name type="scientific">Botrimarina hoheduenensis</name>
    <dbReference type="NCBI Taxonomy" id="2528000"/>
    <lineage>
        <taxon>Bacteria</taxon>
        <taxon>Pseudomonadati</taxon>
        <taxon>Planctomycetota</taxon>
        <taxon>Planctomycetia</taxon>
        <taxon>Pirellulales</taxon>
        <taxon>Lacipirellulaceae</taxon>
        <taxon>Botrimarina</taxon>
    </lineage>
</organism>
<evidence type="ECO:0000313" key="2">
    <source>
        <dbReference type="EMBL" id="TWT47249.1"/>
    </source>
</evidence>
<feature type="region of interest" description="Disordered" evidence="1">
    <location>
        <begin position="1303"/>
        <end position="1323"/>
    </location>
</feature>
<evidence type="ECO:0000313" key="3">
    <source>
        <dbReference type="Proteomes" id="UP000318995"/>
    </source>
</evidence>
<gene>
    <name evidence="2" type="ORF">Pla111_08610</name>
</gene>
<proteinExistence type="predicted"/>
<comment type="caution">
    <text evidence="2">The sequence shown here is derived from an EMBL/GenBank/DDBJ whole genome shotgun (WGS) entry which is preliminary data.</text>
</comment>
<protein>
    <submittedName>
        <fullName evidence="2">Uncharacterized protein</fullName>
    </submittedName>
</protein>
<dbReference type="OrthoDB" id="220607at2"/>
<feature type="region of interest" description="Disordered" evidence="1">
    <location>
        <begin position="680"/>
        <end position="714"/>
    </location>
</feature>
<dbReference type="Proteomes" id="UP000318995">
    <property type="component" value="Unassembled WGS sequence"/>
</dbReference>
<dbReference type="RefSeq" id="WP_146571728.1">
    <property type="nucleotide sequence ID" value="NZ_SJPH01000002.1"/>
</dbReference>